<sequence length="427" mass="47847">MSNIHLKKALLLCGMGSLCSSIFAAIPLSKNEVCQSPSVGEFADMFSCGTVEGSIRLNSFSLNNAYFSDLSQDTTTVGGYATYKTARYNGFQGALGIEGQRRLAEGAHNVSELSQHTFGIGEAYLNWTQDKFSITVGNQKLNLPFTGDYSYYRVQPWLYQGVDIKYGDSDNFVRATKVNKYKSYGDDDFSKSNRLNDDPFSGYKQNFDGLISLGVGKKITLDDKYVKGQFWAEQYQDLLNLYYGEANLGFTQAKWKPEVSVQAIYGQDTGDAYLGNIDSTSLGAQVKFKPTDKLTWRLAYDHVFYKDNSTWLKGSLPTPYAHNTSSDPYFAQPFFTSTQDLGPGNFYSTELTSPLGKNLFAGARLTYTDIDRRFNTDRDMYEVMFYGFYNFQGALKGLSLAEFVGAQKREGDANAFLQNRLALSYNF</sequence>
<comment type="caution">
    <text evidence="2">The sequence shown here is derived from an EMBL/GenBank/DDBJ whole genome shotgun (WGS) entry which is preliminary data.</text>
</comment>
<evidence type="ECO:0000256" key="1">
    <source>
        <dbReference type="SAM" id="SignalP"/>
    </source>
</evidence>
<keyword evidence="3" id="KW-1185">Reference proteome</keyword>
<gene>
    <name evidence="2" type="ORF">QE380_002347</name>
</gene>
<evidence type="ECO:0008006" key="4">
    <source>
        <dbReference type="Google" id="ProtNLM"/>
    </source>
</evidence>
<evidence type="ECO:0000313" key="3">
    <source>
        <dbReference type="Proteomes" id="UP001233360"/>
    </source>
</evidence>
<dbReference type="GeneID" id="45232718"/>
<feature type="signal peptide" evidence="1">
    <location>
        <begin position="1"/>
        <end position="24"/>
    </location>
</feature>
<dbReference type="Proteomes" id="UP001233360">
    <property type="component" value="Unassembled WGS sequence"/>
</dbReference>
<evidence type="ECO:0000313" key="2">
    <source>
        <dbReference type="EMBL" id="MDQ1209424.1"/>
    </source>
</evidence>
<dbReference type="RefSeq" id="WP_004930483.1">
    <property type="nucleotide sequence ID" value="NZ_BCMA01000008.1"/>
</dbReference>
<dbReference type="EMBL" id="JAUTBK010000002">
    <property type="protein sequence ID" value="MDQ1209424.1"/>
    <property type="molecule type" value="Genomic_DNA"/>
</dbReference>
<organism evidence="2 3">
    <name type="scientific">Acinetobacter baylyi</name>
    <dbReference type="NCBI Taxonomy" id="202950"/>
    <lineage>
        <taxon>Bacteria</taxon>
        <taxon>Pseudomonadati</taxon>
        <taxon>Pseudomonadota</taxon>
        <taxon>Gammaproteobacteria</taxon>
        <taxon>Moraxellales</taxon>
        <taxon>Moraxellaceae</taxon>
        <taxon>Acinetobacter</taxon>
    </lineage>
</organism>
<protein>
    <recommendedName>
        <fullName evidence="4">Outer membrane porin, OprD family</fullName>
    </recommendedName>
</protein>
<name>A0ABU0UXY9_ACIBI</name>
<proteinExistence type="predicted"/>
<feature type="chain" id="PRO_5047296892" description="Outer membrane porin, OprD family" evidence="1">
    <location>
        <begin position="25"/>
        <end position="427"/>
    </location>
</feature>
<keyword evidence="1" id="KW-0732">Signal</keyword>
<accession>A0ABU0UXY9</accession>
<dbReference type="Gene3D" id="2.40.160.10">
    <property type="entry name" value="Porin"/>
    <property type="match status" value="1"/>
</dbReference>
<reference evidence="2 3" key="1">
    <citation type="submission" date="2023-07" db="EMBL/GenBank/DDBJ databases">
        <title>Functional and genomic diversity of the sorghum phyllosphere microbiome.</title>
        <authorList>
            <person name="Shade A."/>
        </authorList>
    </citation>
    <scope>NUCLEOTIDE SEQUENCE [LARGE SCALE GENOMIC DNA]</scope>
    <source>
        <strain evidence="2 3">SORGH_AS_0887</strain>
    </source>
</reference>
<dbReference type="InterPro" id="IPR023614">
    <property type="entry name" value="Porin_dom_sf"/>
</dbReference>